<name>A0A6J5N0D2_9CAUD</name>
<gene>
    <name evidence="1" type="ORF">UFOVP615_43</name>
</gene>
<reference evidence="1" key="1">
    <citation type="submission" date="2020-04" db="EMBL/GenBank/DDBJ databases">
        <authorList>
            <person name="Chiriac C."/>
            <person name="Salcher M."/>
            <person name="Ghai R."/>
            <person name="Kavagutti S V."/>
        </authorList>
    </citation>
    <scope>NUCLEOTIDE SEQUENCE</scope>
</reference>
<protein>
    <submittedName>
        <fullName evidence="1">Uncharacterized protein</fullName>
    </submittedName>
</protein>
<dbReference type="EMBL" id="LR796584">
    <property type="protein sequence ID" value="CAB4153035.1"/>
    <property type="molecule type" value="Genomic_DNA"/>
</dbReference>
<evidence type="ECO:0000313" key="1">
    <source>
        <dbReference type="EMBL" id="CAB4153035.1"/>
    </source>
</evidence>
<organism evidence="1">
    <name type="scientific">uncultured Caudovirales phage</name>
    <dbReference type="NCBI Taxonomy" id="2100421"/>
    <lineage>
        <taxon>Viruses</taxon>
        <taxon>Duplodnaviria</taxon>
        <taxon>Heunggongvirae</taxon>
        <taxon>Uroviricota</taxon>
        <taxon>Caudoviricetes</taxon>
        <taxon>Peduoviridae</taxon>
        <taxon>Maltschvirus</taxon>
        <taxon>Maltschvirus maltsch</taxon>
    </lineage>
</organism>
<proteinExistence type="predicted"/>
<sequence>MAFFTNNENNEKKINQLTHFFKSKEEGGKDLNAAYAIWRQEELIFLFTSIKDLVFHLEQEKYRLKNDSNLIVKSQEKITCDFVTLGPDKKLILKEKAISDLTSDKLPPKKK</sequence>
<accession>A0A6J5N0D2</accession>